<dbReference type="InterPro" id="IPR009003">
    <property type="entry name" value="Peptidase_S1_PA"/>
</dbReference>
<dbReference type="SMART" id="SM00020">
    <property type="entry name" value="Tryp_SPc"/>
    <property type="match status" value="1"/>
</dbReference>
<evidence type="ECO:0000313" key="4">
    <source>
        <dbReference type="Proteomes" id="UP000694381"/>
    </source>
</evidence>
<evidence type="ECO:0000313" key="3">
    <source>
        <dbReference type="Ensembl" id="ENSNGAP00000012728.1"/>
    </source>
</evidence>
<dbReference type="PROSITE" id="PS50240">
    <property type="entry name" value="TRYPSIN_DOM"/>
    <property type="match status" value="1"/>
</dbReference>
<reference evidence="3" key="1">
    <citation type="submission" date="2025-08" db="UniProtKB">
        <authorList>
            <consortium name="Ensembl"/>
        </authorList>
    </citation>
    <scope>IDENTIFICATION</scope>
</reference>
<proteinExistence type="predicted"/>
<dbReference type="FunFam" id="2.40.10.10:FF:000007">
    <property type="entry name" value="Transmembrane serine protease 7"/>
    <property type="match status" value="1"/>
</dbReference>
<evidence type="ECO:0000256" key="1">
    <source>
        <dbReference type="ARBA" id="ARBA00023157"/>
    </source>
</evidence>
<dbReference type="Pfam" id="PF00089">
    <property type="entry name" value="Trypsin"/>
    <property type="match status" value="1"/>
</dbReference>
<dbReference type="SUPFAM" id="SSF50494">
    <property type="entry name" value="Trypsin-like serine proteases"/>
    <property type="match status" value="1"/>
</dbReference>
<dbReference type="GO" id="GO:0006508">
    <property type="term" value="P:proteolysis"/>
    <property type="evidence" value="ECO:0007669"/>
    <property type="project" value="InterPro"/>
</dbReference>
<dbReference type="InterPro" id="IPR043504">
    <property type="entry name" value="Peptidase_S1_PA_chymotrypsin"/>
</dbReference>
<dbReference type="PANTHER" id="PTHR24253:SF42">
    <property type="entry name" value="PROTEASE, SERINE 47"/>
    <property type="match status" value="1"/>
</dbReference>
<keyword evidence="1" id="KW-1015">Disulfide bond</keyword>
<dbReference type="InterPro" id="IPR001254">
    <property type="entry name" value="Trypsin_dom"/>
</dbReference>
<organism evidence="3 4">
    <name type="scientific">Nannospalax galili</name>
    <name type="common">Northern Israeli blind subterranean mole rat</name>
    <name type="synonym">Spalax galili</name>
    <dbReference type="NCBI Taxonomy" id="1026970"/>
    <lineage>
        <taxon>Eukaryota</taxon>
        <taxon>Metazoa</taxon>
        <taxon>Chordata</taxon>
        <taxon>Craniata</taxon>
        <taxon>Vertebrata</taxon>
        <taxon>Euteleostomi</taxon>
        <taxon>Mammalia</taxon>
        <taxon>Eutheria</taxon>
        <taxon>Euarchontoglires</taxon>
        <taxon>Glires</taxon>
        <taxon>Rodentia</taxon>
        <taxon>Myomorpha</taxon>
        <taxon>Muroidea</taxon>
        <taxon>Spalacidae</taxon>
        <taxon>Spalacinae</taxon>
        <taxon>Nannospalax</taxon>
    </lineage>
</organism>
<protein>
    <recommendedName>
        <fullName evidence="2">Peptidase S1 domain-containing protein</fullName>
    </recommendedName>
</protein>
<keyword evidence="4" id="KW-1185">Reference proteome</keyword>
<dbReference type="PANTHER" id="PTHR24253">
    <property type="entry name" value="TRANSMEMBRANE PROTEASE SERINE"/>
    <property type="match status" value="1"/>
</dbReference>
<dbReference type="AlphaFoldDB" id="A0A8C6R2H8"/>
<dbReference type="OMA" id="ISCRMVK"/>
<accession>A0A8C6R2H8</accession>
<dbReference type="GeneTree" id="ENSGT00940000157345"/>
<dbReference type="Ensembl" id="ENSNGAT00000018293.1">
    <property type="protein sequence ID" value="ENSNGAP00000012728.1"/>
    <property type="gene ID" value="ENSNGAG00000014501.1"/>
</dbReference>
<name>A0A8C6R2H8_NANGA</name>
<sequence length="161" mass="18433">PLRGFVSNRLHEGVFTVCRKPKMVGKVFGGQDTLAGQWPWQASLQYHGRHLCGADLIDSHWLVSTAHCFQNNSQALENYQVLLGNQLYQQTQHTQMSVNRIINHPEFEKCHPFRSDIAMLQLHLPVNFTSYVISAYLPLKDTQIPNHTSCWITGWAMLSED</sequence>
<feature type="domain" description="Peptidase S1" evidence="2">
    <location>
        <begin position="27"/>
        <end position="161"/>
    </location>
</feature>
<evidence type="ECO:0000259" key="2">
    <source>
        <dbReference type="PROSITE" id="PS50240"/>
    </source>
</evidence>
<dbReference type="GO" id="GO:0004252">
    <property type="term" value="F:serine-type endopeptidase activity"/>
    <property type="evidence" value="ECO:0007669"/>
    <property type="project" value="InterPro"/>
</dbReference>
<dbReference type="Proteomes" id="UP000694381">
    <property type="component" value="Unassembled WGS sequence"/>
</dbReference>
<reference evidence="3" key="2">
    <citation type="submission" date="2025-09" db="UniProtKB">
        <authorList>
            <consortium name="Ensembl"/>
        </authorList>
    </citation>
    <scope>IDENTIFICATION</scope>
</reference>
<dbReference type="Gene3D" id="2.40.10.10">
    <property type="entry name" value="Trypsin-like serine proteases"/>
    <property type="match status" value="2"/>
</dbReference>